<feature type="region of interest" description="Disordered" evidence="2">
    <location>
        <begin position="48"/>
        <end position="75"/>
    </location>
</feature>
<organism evidence="4 5">
    <name type="scientific">Necator americanus</name>
    <name type="common">Human hookworm</name>
    <dbReference type="NCBI Taxonomy" id="51031"/>
    <lineage>
        <taxon>Eukaryota</taxon>
        <taxon>Metazoa</taxon>
        <taxon>Ecdysozoa</taxon>
        <taxon>Nematoda</taxon>
        <taxon>Chromadorea</taxon>
        <taxon>Rhabditida</taxon>
        <taxon>Rhabditina</taxon>
        <taxon>Rhabditomorpha</taxon>
        <taxon>Strongyloidea</taxon>
        <taxon>Ancylostomatidae</taxon>
        <taxon>Bunostominae</taxon>
        <taxon>Necator</taxon>
    </lineage>
</organism>
<gene>
    <name evidence="4" type="primary">Necator_chrV.g18091</name>
    <name evidence="4" type="ORF">RB195_013300</name>
</gene>
<reference evidence="4 5" key="1">
    <citation type="submission" date="2023-08" db="EMBL/GenBank/DDBJ databases">
        <title>A Necator americanus chromosomal reference genome.</title>
        <authorList>
            <person name="Ilik V."/>
            <person name="Petrzelkova K.J."/>
            <person name="Pardy F."/>
            <person name="Fuh T."/>
            <person name="Niatou-Singa F.S."/>
            <person name="Gouil Q."/>
            <person name="Baker L."/>
            <person name="Ritchie M.E."/>
            <person name="Jex A.R."/>
            <person name="Gazzola D."/>
            <person name="Li H."/>
            <person name="Toshio Fujiwara R."/>
            <person name="Zhan B."/>
            <person name="Aroian R.V."/>
            <person name="Pafco B."/>
            <person name="Schwarz E.M."/>
        </authorList>
    </citation>
    <scope>NUCLEOTIDE SEQUENCE [LARGE SCALE GENOMIC DNA]</scope>
    <source>
        <strain evidence="4 5">Aroian</strain>
        <tissue evidence="4">Whole animal</tissue>
    </source>
</reference>
<feature type="compositionally biased region" description="Low complexity" evidence="2">
    <location>
        <begin position="245"/>
        <end position="264"/>
    </location>
</feature>
<evidence type="ECO:0000256" key="2">
    <source>
        <dbReference type="SAM" id="MobiDB-lite"/>
    </source>
</evidence>
<feature type="region of interest" description="Disordered" evidence="2">
    <location>
        <begin position="245"/>
        <end position="282"/>
    </location>
</feature>
<dbReference type="PANTHER" id="PTHR12490:SF5">
    <property type="entry name" value="GSKIP DOMAIN-CONTAINING PROTEIN"/>
    <property type="match status" value="1"/>
</dbReference>
<dbReference type="Gene3D" id="3.30.2280.10">
    <property type="entry name" value="Hypothetical protein (hspc210)"/>
    <property type="match status" value="1"/>
</dbReference>
<dbReference type="InterPro" id="IPR023231">
    <property type="entry name" value="GSKIP_dom_sf"/>
</dbReference>
<dbReference type="PANTHER" id="PTHR12490">
    <property type="entry name" value="GSK3B-INTERACTING PROTEIN"/>
    <property type="match status" value="1"/>
</dbReference>
<keyword evidence="5" id="KW-1185">Reference proteome</keyword>
<evidence type="ECO:0000256" key="1">
    <source>
        <dbReference type="ARBA" id="ARBA00009571"/>
    </source>
</evidence>
<dbReference type="EMBL" id="JAVFWL010000005">
    <property type="protein sequence ID" value="KAK6754217.1"/>
    <property type="molecule type" value="Genomic_DNA"/>
</dbReference>
<comment type="caution">
    <text evidence="4">The sequence shown here is derived from an EMBL/GenBank/DDBJ whole genome shotgun (WGS) entry which is preliminary data.</text>
</comment>
<dbReference type="Proteomes" id="UP001303046">
    <property type="component" value="Unassembled WGS sequence"/>
</dbReference>
<dbReference type="InterPro" id="IPR007967">
    <property type="entry name" value="GSKIP_dom"/>
</dbReference>
<dbReference type="InterPro" id="IPR037395">
    <property type="entry name" value="GSKIP"/>
</dbReference>
<accession>A0ABR1DUX5</accession>
<name>A0ABR1DUX5_NECAM</name>
<dbReference type="SUPFAM" id="SSF103107">
    <property type="entry name" value="Hypothetical protein c14orf129, hspc210"/>
    <property type="match status" value="1"/>
</dbReference>
<proteinExistence type="inferred from homology"/>
<evidence type="ECO:0000313" key="4">
    <source>
        <dbReference type="EMBL" id="KAK6754217.1"/>
    </source>
</evidence>
<protein>
    <recommendedName>
        <fullName evidence="3">GSKIP domain-containing protein</fullName>
    </recommendedName>
</protein>
<evidence type="ECO:0000259" key="3">
    <source>
        <dbReference type="Pfam" id="PF05303"/>
    </source>
</evidence>
<sequence>MSSCVCPLPCSCSRANIVADLLGVSPLYHQKDSARWKSAATIYQAMTDTVPPSRPVKHGHRKSRSALHSPERMHSNTHSALKMNTGTSGSMHNISSFPLSLRKVSSINRSFAGTNPGSRGDSSLELEAIAAVHELSFAVQSISVSEMLPRTPDLIFVNLTTIEDQPYCLELTHKGWRITSLRLDCMVGDFTRLELFTKYYDSLFSLMDTISPGYRVRFGEKLALKLKMLEAGDDSGIAPCGSYASLSRGSSSRSRSDSFNSENSLPDMTPTSTPATKNLLCH</sequence>
<dbReference type="Pfam" id="PF05303">
    <property type="entry name" value="GSKIP_dom"/>
    <property type="match status" value="1"/>
</dbReference>
<comment type="similarity">
    <text evidence="1">Belongs to the GSKIP family.</text>
</comment>
<evidence type="ECO:0000313" key="5">
    <source>
        <dbReference type="Proteomes" id="UP001303046"/>
    </source>
</evidence>
<feature type="compositionally biased region" description="Basic residues" evidence="2">
    <location>
        <begin position="55"/>
        <end position="65"/>
    </location>
</feature>
<feature type="domain" description="GSKIP" evidence="3">
    <location>
        <begin position="125"/>
        <end position="228"/>
    </location>
</feature>